<feature type="chain" id="PRO_5046452321" evidence="3">
    <location>
        <begin position="30"/>
        <end position="610"/>
    </location>
</feature>
<keyword evidence="2" id="KW-0812">Transmembrane</keyword>
<feature type="transmembrane region" description="Helical" evidence="2">
    <location>
        <begin position="584"/>
        <end position="602"/>
    </location>
</feature>
<evidence type="ECO:0000313" key="5">
    <source>
        <dbReference type="Proteomes" id="UP001500943"/>
    </source>
</evidence>
<accession>A0ABN1W0G7</accession>
<feature type="region of interest" description="Disordered" evidence="1">
    <location>
        <begin position="40"/>
        <end position="61"/>
    </location>
</feature>
<protein>
    <submittedName>
        <fullName evidence="4">Uncharacterized protein</fullName>
    </submittedName>
</protein>
<feature type="signal peptide" evidence="3">
    <location>
        <begin position="1"/>
        <end position="29"/>
    </location>
</feature>
<keyword evidence="3" id="KW-0732">Signal</keyword>
<comment type="caution">
    <text evidence="4">The sequence shown here is derived from an EMBL/GenBank/DDBJ whole genome shotgun (WGS) entry which is preliminary data.</text>
</comment>
<evidence type="ECO:0000256" key="3">
    <source>
        <dbReference type="SAM" id="SignalP"/>
    </source>
</evidence>
<proteinExistence type="predicted"/>
<gene>
    <name evidence="4" type="ORF">GCM10009655_26270</name>
</gene>
<keyword evidence="5" id="KW-1185">Reference proteome</keyword>
<feature type="compositionally biased region" description="Low complexity" evidence="1">
    <location>
        <begin position="52"/>
        <end position="61"/>
    </location>
</feature>
<dbReference type="EMBL" id="BAAAKW010000067">
    <property type="protein sequence ID" value="GAA1226388.1"/>
    <property type="molecule type" value="Genomic_DNA"/>
</dbReference>
<keyword evidence="2" id="KW-1133">Transmembrane helix</keyword>
<keyword evidence="2" id="KW-0472">Membrane</keyword>
<sequence>MSMKKLLATVASIALTGGALLGVSAPAFADEAAAPASAPDAYVAEGESGTPTSEVTAQSTTSAVVVDDPAPVVAKPTPAVTKPAPVVKESAPLVEAPASAQTTAPSSQARANNNDNEADSEKKVWVCKFVSSENSPSGYRLKDGKQPIHVSVNALGGDDVNIVVNKIDDFEGARAFNDRQPSFVVPDDDESMCSYSVVTVDEEVVCPTYQYGGIVHVTTTTKIYYGATQVDFTMTQSTRALTAEERRACDPPEEVLVCQFEASKDHTSGWVLKPGDQPVLTLLSELGDDVNDTGDYDGNQPSFIVASDDDALCASEQVERSTEVACATASANGHAIVTTVRSFFYGAVKVDETKAESVRELIEREMLDCPPVELVEATAEAILLDASCDAGQQLILGPISNATWGEVTDPEGPQDYSVTATANPGAEFASAGPALRVAAGSTTLTFTGTLAAQLDPSNPECDLVTLGLVMPTVTFSQTSCTAAGSYRLGVAPGYDPALVTFTVNGVAGIVAGTYQVAGAGSVEVTAQAVDPNGLEFDWVDPPAFAFVVPDGTVCDPGLPTLGLPTLALGLPTLAFTGGGGVGPIWWLVPTSMILLGAAAVYVRRRMDAVS</sequence>
<evidence type="ECO:0000256" key="2">
    <source>
        <dbReference type="SAM" id="Phobius"/>
    </source>
</evidence>
<evidence type="ECO:0000313" key="4">
    <source>
        <dbReference type="EMBL" id="GAA1226388.1"/>
    </source>
</evidence>
<feature type="region of interest" description="Disordered" evidence="1">
    <location>
        <begin position="95"/>
        <end position="118"/>
    </location>
</feature>
<reference evidence="4 5" key="1">
    <citation type="journal article" date="2019" name="Int. J. Syst. Evol. Microbiol.">
        <title>The Global Catalogue of Microorganisms (GCM) 10K type strain sequencing project: providing services to taxonomists for standard genome sequencing and annotation.</title>
        <authorList>
            <consortium name="The Broad Institute Genomics Platform"/>
            <consortium name="The Broad Institute Genome Sequencing Center for Infectious Disease"/>
            <person name="Wu L."/>
            <person name="Ma J."/>
        </authorList>
    </citation>
    <scope>NUCLEOTIDE SEQUENCE [LARGE SCALE GENOMIC DNA]</scope>
    <source>
        <strain evidence="4 5">JCM 12762</strain>
    </source>
</reference>
<feature type="compositionally biased region" description="Low complexity" evidence="1">
    <location>
        <begin position="96"/>
        <end position="109"/>
    </location>
</feature>
<dbReference type="Proteomes" id="UP001500943">
    <property type="component" value="Unassembled WGS sequence"/>
</dbReference>
<evidence type="ECO:0000256" key="1">
    <source>
        <dbReference type="SAM" id="MobiDB-lite"/>
    </source>
</evidence>
<name>A0ABN1W0G7_9MICO</name>
<organism evidence="4 5">
    <name type="scientific">Rhodoglobus aureus</name>
    <dbReference type="NCBI Taxonomy" id="191497"/>
    <lineage>
        <taxon>Bacteria</taxon>
        <taxon>Bacillati</taxon>
        <taxon>Actinomycetota</taxon>
        <taxon>Actinomycetes</taxon>
        <taxon>Micrococcales</taxon>
        <taxon>Microbacteriaceae</taxon>
        <taxon>Rhodoglobus</taxon>
    </lineage>
</organism>